<gene>
    <name evidence="3" type="ORF">PoB_001282000</name>
</gene>
<keyword evidence="4" id="KW-1185">Reference proteome</keyword>
<keyword evidence="2" id="KW-0812">Transmembrane</keyword>
<evidence type="ECO:0000256" key="2">
    <source>
        <dbReference type="SAM" id="Phobius"/>
    </source>
</evidence>
<evidence type="ECO:0000256" key="1">
    <source>
        <dbReference type="SAM" id="MobiDB-lite"/>
    </source>
</evidence>
<feature type="transmembrane region" description="Helical" evidence="2">
    <location>
        <begin position="200"/>
        <end position="224"/>
    </location>
</feature>
<dbReference type="EMBL" id="BLXT01001512">
    <property type="protein sequence ID" value="GFN86314.1"/>
    <property type="molecule type" value="Genomic_DNA"/>
</dbReference>
<dbReference type="AlphaFoldDB" id="A0AAV3YT55"/>
<evidence type="ECO:0000313" key="3">
    <source>
        <dbReference type="EMBL" id="GFN86314.1"/>
    </source>
</evidence>
<organism evidence="3 4">
    <name type="scientific">Plakobranchus ocellatus</name>
    <dbReference type="NCBI Taxonomy" id="259542"/>
    <lineage>
        <taxon>Eukaryota</taxon>
        <taxon>Metazoa</taxon>
        <taxon>Spiralia</taxon>
        <taxon>Lophotrochozoa</taxon>
        <taxon>Mollusca</taxon>
        <taxon>Gastropoda</taxon>
        <taxon>Heterobranchia</taxon>
        <taxon>Euthyneura</taxon>
        <taxon>Panpulmonata</taxon>
        <taxon>Sacoglossa</taxon>
        <taxon>Placobranchoidea</taxon>
        <taxon>Plakobranchidae</taxon>
        <taxon>Plakobranchus</taxon>
    </lineage>
</organism>
<protein>
    <submittedName>
        <fullName evidence="3">Platelet glycoprotein ib alpha chain</fullName>
    </submittedName>
</protein>
<proteinExistence type="predicted"/>
<dbReference type="Proteomes" id="UP000735302">
    <property type="component" value="Unassembled WGS sequence"/>
</dbReference>
<accession>A0AAV3YT55</accession>
<feature type="compositionally biased region" description="Low complexity" evidence="1">
    <location>
        <begin position="112"/>
        <end position="188"/>
    </location>
</feature>
<evidence type="ECO:0000313" key="4">
    <source>
        <dbReference type="Proteomes" id="UP000735302"/>
    </source>
</evidence>
<feature type="region of interest" description="Disordered" evidence="1">
    <location>
        <begin position="107"/>
        <end position="194"/>
    </location>
</feature>
<reference evidence="3 4" key="1">
    <citation type="journal article" date="2021" name="Elife">
        <title>Chloroplast acquisition without the gene transfer in kleptoplastic sea slugs, Plakobranchus ocellatus.</title>
        <authorList>
            <person name="Maeda T."/>
            <person name="Takahashi S."/>
            <person name="Yoshida T."/>
            <person name="Shimamura S."/>
            <person name="Takaki Y."/>
            <person name="Nagai Y."/>
            <person name="Toyoda A."/>
            <person name="Suzuki Y."/>
            <person name="Arimoto A."/>
            <person name="Ishii H."/>
            <person name="Satoh N."/>
            <person name="Nishiyama T."/>
            <person name="Hasebe M."/>
            <person name="Maruyama T."/>
            <person name="Minagawa J."/>
            <person name="Obokata J."/>
            <person name="Shigenobu S."/>
        </authorList>
    </citation>
    <scope>NUCLEOTIDE SEQUENCE [LARGE SCALE GENOMIC DNA]</scope>
</reference>
<dbReference type="SUPFAM" id="SSF69349">
    <property type="entry name" value="Phage fibre proteins"/>
    <property type="match status" value="1"/>
</dbReference>
<keyword evidence="2" id="KW-0472">Membrane</keyword>
<sequence length="497" mass="55183">MDKHIVNSLMDVPESKHEMRYSIDVTWTEKLADYLFIFPSLDDAGIKCEWSKLCIDQFVFTKRKTFNNSLVDRLDFYTSGTANLNNYAVFLTDEYQMDFRIYRFSSRPADPPSASTVTTPITTPSDSTVTTPSDSTVTTPSDSTVTTPSDSTVTTPSDSTVTTPSDSTVTTPSDSTVTTPSDSTVTTPDHSDNTFSKDSAIVLLAVASGVCLLAFVTVLTVNIIRSRKVRSRPETDQQAATETSERRQSDGYEVLPETDQQAATETSERRQSDGYEVLPGERISGDYEHIVEETNQQRGQSDGYEVLPGERISGDYEHIVEERGLSDAYESMLNEDFPRNVLCDRNVSSSSHYQTISLENLETSPRGASALSQKNESISIVSKSCGDLTSGKADTFEHADNRKISTEQEPKPFCSTFGRQNSEVEEQPRLQWFMLRDSTDGGSFVGAFYSIEAEQCMELKDFSTRGRCSADADGECEYLTALDSSREHEDYLELIAD</sequence>
<feature type="region of interest" description="Disordered" evidence="1">
    <location>
        <begin position="228"/>
        <end position="282"/>
    </location>
</feature>
<name>A0AAV3YT55_9GAST</name>
<comment type="caution">
    <text evidence="3">The sequence shown here is derived from an EMBL/GenBank/DDBJ whole genome shotgun (WGS) entry which is preliminary data.</text>
</comment>
<keyword evidence="2" id="KW-1133">Transmembrane helix</keyword>